<dbReference type="RefSeq" id="WP_249328865.1">
    <property type="nucleotide sequence ID" value="NZ_CP060635.1"/>
</dbReference>
<feature type="transmembrane region" description="Helical" evidence="2">
    <location>
        <begin position="241"/>
        <end position="262"/>
    </location>
</feature>
<keyword evidence="2" id="KW-0472">Membrane</keyword>
<keyword evidence="2" id="KW-1133">Transmembrane helix</keyword>
<feature type="coiled-coil region" evidence="1">
    <location>
        <begin position="328"/>
        <end position="355"/>
    </location>
</feature>
<keyword evidence="1" id="KW-0175">Coiled coil</keyword>
<gene>
    <name evidence="4" type="ORF">H9Q79_17745</name>
</gene>
<keyword evidence="5" id="KW-1185">Reference proteome</keyword>
<sequence length="551" mass="62954">MTKSNSKKYSTILYVALAIFTAMVLRQIARWADAPLDWFCGMIRSAIYIELFIAWGVSLHRRIIQPQVRRYLTSISVLVVFWMTVRTIRYSLDECIWLMRYLWYLYYLPMLLIPLLAVFVALSLGKPDNFRLSKWTGLLYIPTAALLLLVLTNDLHQFVFVFPEDAIVWVNDYSYALGYFLAVGWVVSCTITALVVMLIKCRIPHSRTVLMLPFAPAVVALIYGVLYYFRVPWLKFLTGDMTVVFCLLIVAILECCIECGLIQSNTGYEELFMVSRLGAQITNQENAVCLASANARALTEEQRISTKTQTVSADKSMIVKSQPIGFGHVLWQENVAELTEAIEQIEENCRDLAEHNRIRQENLKTRKKILALQEKNRVSDLLHRETAGQIDLIDRMLAQYDTETDDRKRSRLLGGAAVVGAYIKRYGNLLLIGERTETADIRDLARCFDESFINLELLGVNCLHTLPSDIILATKDMLQVYRSFEAAVETSLSDLQYVWINVRKSKEGLFLKMEFVCDSDLSHLAPMANAFSFEDGAYRFTFKLQGGGEER</sequence>
<dbReference type="AlphaFoldDB" id="A0A7G9GCX8"/>
<accession>A0A7G9GCX8</accession>
<dbReference type="KEGG" id="whj:H9Q79_17745"/>
<evidence type="ECO:0000313" key="5">
    <source>
        <dbReference type="Proteomes" id="UP000515860"/>
    </source>
</evidence>
<feature type="transmembrane region" description="Helical" evidence="2">
    <location>
        <begin position="137"/>
        <end position="156"/>
    </location>
</feature>
<feature type="transmembrane region" description="Helical" evidence="2">
    <location>
        <begin position="104"/>
        <end position="125"/>
    </location>
</feature>
<feature type="transmembrane region" description="Helical" evidence="2">
    <location>
        <begin position="176"/>
        <end position="198"/>
    </location>
</feature>
<evidence type="ECO:0000259" key="3">
    <source>
        <dbReference type="Pfam" id="PF16927"/>
    </source>
</evidence>
<protein>
    <recommendedName>
        <fullName evidence="3">Histidine kinase N-terminal 7TM region domain-containing protein</fullName>
    </recommendedName>
</protein>
<evidence type="ECO:0000256" key="2">
    <source>
        <dbReference type="SAM" id="Phobius"/>
    </source>
</evidence>
<dbReference type="Pfam" id="PF16927">
    <property type="entry name" value="HisKA_7TM"/>
    <property type="match status" value="1"/>
</dbReference>
<dbReference type="Proteomes" id="UP000515860">
    <property type="component" value="Chromosome"/>
</dbReference>
<feature type="domain" description="Histidine kinase N-terminal 7TM region" evidence="3">
    <location>
        <begin position="51"/>
        <end position="252"/>
    </location>
</feature>
<evidence type="ECO:0000313" key="4">
    <source>
        <dbReference type="EMBL" id="QNM08660.1"/>
    </source>
</evidence>
<proteinExistence type="predicted"/>
<dbReference type="EMBL" id="CP060635">
    <property type="protein sequence ID" value="QNM08660.1"/>
    <property type="molecule type" value="Genomic_DNA"/>
</dbReference>
<feature type="transmembrane region" description="Helical" evidence="2">
    <location>
        <begin position="71"/>
        <end position="92"/>
    </location>
</feature>
<feature type="transmembrane region" description="Helical" evidence="2">
    <location>
        <begin position="12"/>
        <end position="29"/>
    </location>
</feature>
<feature type="transmembrane region" description="Helical" evidence="2">
    <location>
        <begin position="41"/>
        <end position="59"/>
    </location>
</feature>
<name>A0A7G9GCX8_9FIRM</name>
<keyword evidence="2" id="KW-0812">Transmembrane</keyword>
<reference evidence="4 5" key="1">
    <citation type="submission" date="2020-08" db="EMBL/GenBank/DDBJ databases">
        <authorList>
            <person name="Liu C."/>
            <person name="Sun Q."/>
        </authorList>
    </citation>
    <scope>NUCLEOTIDE SEQUENCE [LARGE SCALE GENOMIC DNA]</scope>
    <source>
        <strain evidence="4 5">NSJ-29</strain>
    </source>
</reference>
<feature type="transmembrane region" description="Helical" evidence="2">
    <location>
        <begin position="210"/>
        <end position="229"/>
    </location>
</feature>
<evidence type="ECO:0000256" key="1">
    <source>
        <dbReference type="SAM" id="Coils"/>
    </source>
</evidence>
<dbReference type="InterPro" id="IPR031621">
    <property type="entry name" value="HisKA_7TM"/>
</dbReference>
<organism evidence="4 5">
    <name type="scientific">Wansuia hejianensis</name>
    <dbReference type="NCBI Taxonomy" id="2763667"/>
    <lineage>
        <taxon>Bacteria</taxon>
        <taxon>Bacillati</taxon>
        <taxon>Bacillota</taxon>
        <taxon>Clostridia</taxon>
        <taxon>Lachnospirales</taxon>
        <taxon>Lachnospiraceae</taxon>
        <taxon>Wansuia</taxon>
    </lineage>
</organism>